<keyword evidence="3" id="KW-0677">Repeat</keyword>
<dbReference type="PROSITE" id="PS00138">
    <property type="entry name" value="SUBTILASE_SER"/>
    <property type="match status" value="1"/>
</dbReference>
<dbReference type="Gene3D" id="2.60.40.10">
    <property type="entry name" value="Immunoglobulins"/>
    <property type="match status" value="2"/>
</dbReference>
<evidence type="ECO:0000313" key="13">
    <source>
        <dbReference type="Proteomes" id="UP001152599"/>
    </source>
</evidence>
<dbReference type="SUPFAM" id="SSF52743">
    <property type="entry name" value="Subtilisin-like"/>
    <property type="match status" value="1"/>
</dbReference>
<dbReference type="Pfam" id="PF00041">
    <property type="entry name" value="fn3"/>
    <property type="match status" value="2"/>
</dbReference>
<dbReference type="GO" id="GO:0004252">
    <property type="term" value="F:serine-type endopeptidase activity"/>
    <property type="evidence" value="ECO:0007669"/>
    <property type="project" value="UniProtKB-UniRule"/>
</dbReference>
<dbReference type="NCBIfam" id="TIGR04183">
    <property type="entry name" value="Por_Secre_tail"/>
    <property type="match status" value="1"/>
</dbReference>
<dbReference type="FunFam" id="2.60.40.10:FF:001114">
    <property type="entry name" value="Chitinase A1"/>
    <property type="match status" value="1"/>
</dbReference>
<dbReference type="InterPro" id="IPR036852">
    <property type="entry name" value="Peptidase_S8/S53_dom_sf"/>
</dbReference>
<evidence type="ECO:0000256" key="5">
    <source>
        <dbReference type="ARBA" id="ARBA00022825"/>
    </source>
</evidence>
<dbReference type="CDD" id="cd00063">
    <property type="entry name" value="FN3"/>
    <property type="match status" value="2"/>
</dbReference>
<evidence type="ECO:0000256" key="3">
    <source>
        <dbReference type="ARBA" id="ARBA00022737"/>
    </source>
</evidence>
<keyword evidence="5 9" id="KW-0720">Serine protease</keyword>
<dbReference type="PROSITE" id="PS51892">
    <property type="entry name" value="SUBTILASE"/>
    <property type="match status" value="1"/>
</dbReference>
<dbReference type="Pfam" id="PF00082">
    <property type="entry name" value="Peptidase_S8"/>
    <property type="match status" value="1"/>
</dbReference>
<name>A0A9X4RUU9_9FLAO</name>
<keyword evidence="4 9" id="KW-0378">Hydrolase</keyword>
<dbReference type="InterPro" id="IPR050964">
    <property type="entry name" value="Striated_Muscle_Regulatory"/>
</dbReference>
<accession>A0A9X4RUU9</accession>
<dbReference type="Proteomes" id="UP001152599">
    <property type="component" value="Unassembled WGS sequence"/>
</dbReference>
<dbReference type="EMBL" id="JANCMU010000005">
    <property type="protein sequence ID" value="MDG4946513.1"/>
    <property type="molecule type" value="Genomic_DNA"/>
</dbReference>
<dbReference type="Pfam" id="PF18962">
    <property type="entry name" value="Por_Secre_tail"/>
    <property type="match status" value="1"/>
</dbReference>
<evidence type="ECO:0000256" key="7">
    <source>
        <dbReference type="ARBA" id="ARBA00023295"/>
    </source>
</evidence>
<evidence type="ECO:0000256" key="9">
    <source>
        <dbReference type="PROSITE-ProRule" id="PRU01240"/>
    </source>
</evidence>
<evidence type="ECO:0000256" key="1">
    <source>
        <dbReference type="ARBA" id="ARBA00022670"/>
    </source>
</evidence>
<dbReference type="CDD" id="cd04842">
    <property type="entry name" value="Peptidases_S8_Kp43_protease"/>
    <property type="match status" value="1"/>
</dbReference>
<dbReference type="InterPro" id="IPR026444">
    <property type="entry name" value="Secre_tail"/>
</dbReference>
<evidence type="ECO:0000256" key="8">
    <source>
        <dbReference type="ARBA" id="ARBA00023326"/>
    </source>
</evidence>
<keyword evidence="1 9" id="KW-0645">Protease</keyword>
<feature type="signal peptide" evidence="10">
    <location>
        <begin position="1"/>
        <end position="24"/>
    </location>
</feature>
<feature type="domain" description="Fibronectin type-III" evidence="11">
    <location>
        <begin position="794"/>
        <end position="882"/>
    </location>
</feature>
<dbReference type="RefSeq" id="WP_304420904.1">
    <property type="nucleotide sequence ID" value="NZ_JANCMU010000005.1"/>
</dbReference>
<dbReference type="InterPro" id="IPR045474">
    <property type="entry name" value="GEVED"/>
</dbReference>
<dbReference type="InterPro" id="IPR003961">
    <property type="entry name" value="FN3_dom"/>
</dbReference>
<protein>
    <submittedName>
        <fullName evidence="12">GEVED domain-containing protein</fullName>
    </submittedName>
</protein>
<evidence type="ECO:0000259" key="11">
    <source>
        <dbReference type="PROSITE" id="PS50853"/>
    </source>
</evidence>
<dbReference type="InterPro" id="IPR000209">
    <property type="entry name" value="Peptidase_S8/S53_dom"/>
</dbReference>
<comment type="caution">
    <text evidence="12">The sequence shown here is derived from an EMBL/GenBank/DDBJ whole genome shotgun (WGS) entry which is preliminary data.</text>
</comment>
<feature type="active site" description="Charge relay system" evidence="9">
    <location>
        <position position="132"/>
    </location>
</feature>
<evidence type="ECO:0000256" key="10">
    <source>
        <dbReference type="SAM" id="SignalP"/>
    </source>
</evidence>
<dbReference type="PANTHER" id="PTHR13817">
    <property type="entry name" value="TITIN"/>
    <property type="match status" value="1"/>
</dbReference>
<dbReference type="InterPro" id="IPR034058">
    <property type="entry name" value="TagA/B/C/D_pept_dom"/>
</dbReference>
<feature type="active site" description="Charge relay system" evidence="9">
    <location>
        <position position="352"/>
    </location>
</feature>
<dbReference type="GO" id="GO:0016798">
    <property type="term" value="F:hydrolase activity, acting on glycosyl bonds"/>
    <property type="evidence" value="ECO:0007669"/>
    <property type="project" value="UniProtKB-KW"/>
</dbReference>
<dbReference type="InterPro" id="IPR008979">
    <property type="entry name" value="Galactose-bd-like_sf"/>
</dbReference>
<organism evidence="12 13">
    <name type="scientific">Profundicola chukchiensis</name>
    <dbReference type="NCBI Taxonomy" id="2961959"/>
    <lineage>
        <taxon>Bacteria</taxon>
        <taxon>Pseudomonadati</taxon>
        <taxon>Bacteroidota</taxon>
        <taxon>Flavobacteriia</taxon>
        <taxon>Flavobacteriales</taxon>
        <taxon>Weeksellaceae</taxon>
        <taxon>Profundicola</taxon>
    </lineage>
</organism>
<feature type="chain" id="PRO_5040842580" evidence="10">
    <location>
        <begin position="25"/>
        <end position="1127"/>
    </location>
</feature>
<dbReference type="SUPFAM" id="SSF49785">
    <property type="entry name" value="Galactose-binding domain-like"/>
    <property type="match status" value="1"/>
</dbReference>
<keyword evidence="6" id="KW-0119">Carbohydrate metabolism</keyword>
<evidence type="ECO:0000256" key="4">
    <source>
        <dbReference type="ARBA" id="ARBA00022801"/>
    </source>
</evidence>
<dbReference type="AlphaFoldDB" id="A0A9X4RUU9"/>
<proteinExistence type="inferred from homology"/>
<dbReference type="SMART" id="SM00060">
    <property type="entry name" value="FN3"/>
    <property type="match status" value="2"/>
</dbReference>
<dbReference type="InterPro" id="IPR036116">
    <property type="entry name" value="FN3_sf"/>
</dbReference>
<keyword evidence="8" id="KW-0624">Polysaccharide degradation</keyword>
<keyword evidence="13" id="KW-1185">Reference proteome</keyword>
<dbReference type="PROSITE" id="PS50853">
    <property type="entry name" value="FN3"/>
    <property type="match status" value="2"/>
</dbReference>
<dbReference type="SUPFAM" id="SSF49265">
    <property type="entry name" value="Fibronectin type III"/>
    <property type="match status" value="2"/>
</dbReference>
<keyword evidence="2 10" id="KW-0732">Signal</keyword>
<gene>
    <name evidence="12" type="ORF">NMK71_08815</name>
</gene>
<keyword evidence="7" id="KW-0326">Glycosidase</keyword>
<dbReference type="Gene3D" id="2.60.120.380">
    <property type="match status" value="1"/>
</dbReference>
<evidence type="ECO:0000256" key="2">
    <source>
        <dbReference type="ARBA" id="ARBA00022729"/>
    </source>
</evidence>
<comment type="similarity">
    <text evidence="9">Belongs to the peptidase S8 family.</text>
</comment>
<dbReference type="Gene3D" id="3.40.50.200">
    <property type="entry name" value="Peptidase S8/S53 domain"/>
    <property type="match status" value="1"/>
</dbReference>
<dbReference type="InterPro" id="IPR023828">
    <property type="entry name" value="Peptidase_S8_Ser-AS"/>
</dbReference>
<sequence length="1127" mass="119805">MKKLYQRLATALIFFSIGSIGLNAQTAQQRVEIKKLTNVSELKSLGLELSDFNLKEKRKAERIALQRGWEVQGRTLDGAYFELMKVTADGTPIYYQTYNKNAAISTRANTLNSGGLLNLDLNGEGMLVHVWDGGHALTTHQEYDGPGGQNRVSIGDSGYSTNYHSGHVMGTILSSGYQANAKGMAPKAYGVSYDWTNDSSEASSAAANSMILSNHSYGYRSDMVPDQYFGAYIDESRTWDQIMYNAPYYLMVVAAGNDGGNDNYNAQPLGGNSAFDKLTGHSVSKNNLVVANVQDAQIDSQGNLVSVTRNYSSSEGPTDDYRIKPDIAGNGTSVYSSSVESSSSYQTLTGTSMASPNVTGTLLLLQQHHTNLYGNIMKAATLKGLALHTADDISPVGPDAETGWGLMNAKAAAEALSQKGSKSLIEELTLSNNQTYTTTVNVANPQDLKVSISWTDPAGNAVTATNSSAPVLVNDLNLVVTKNSTSYYPWKLTGVTSNGKGVNNVDPFERVDINNASGEYTIKVTHSGSLSGGAQNFSLIVTGISGQASEDTVAPTAPLNLAASNATATSLNLNWNASTDNVGVTGYEIYMDNVLYGTVSGTSEEITGLTPNTTYAFKVRAYDAAGNKSNFSNSVSATTLDGPAVAYCTSSSNNSNDEYISKVVFGSINNSSANTRYSDYTYLSTDVTKGETYTLNLTKAWTGTIYNEAVRAWIDFNGDGDFDDAGELILNEPADKVANKSVNVAIPANAATGATRMRIIISYNSGAAACGTYNYGETEDYTVNIVDSVSDTQAPSTPTSLAVSGKTTSSISLNWSASTDNVGVVGYKVYQNGVFAKSVTGTSTTMTNLSEGTSYSFRVSAIDAADNESVKSNSVSATTDVNTPAPVDYCSLQGNNSSYEWIDYVALGNMSNVSGSDGGYADYTNKVANIGYGANTVYLSAGFSSSIYTEYWYVWVDLNQDGVFSSSELLISGSARSSQTLNGTLNIPSTAKQGKARMRVAMKYNQSSSACGSFGYGEVEDYTVNISSTGGNSTYASIESTALNSVDAAAKRLNVYPNPVKSGFVNIKSNELKGGSYELIDMNGSLIKFGIFTGESIKINVDGLPTGKYFVRISKDGRQATEGIIIQ</sequence>
<dbReference type="GO" id="GO:0000272">
    <property type="term" value="P:polysaccharide catabolic process"/>
    <property type="evidence" value="ECO:0007669"/>
    <property type="project" value="UniProtKB-KW"/>
</dbReference>
<dbReference type="PANTHER" id="PTHR13817:SF73">
    <property type="entry name" value="FIBRONECTIN TYPE-III DOMAIN-CONTAINING PROTEIN"/>
    <property type="match status" value="1"/>
</dbReference>
<feature type="domain" description="Fibronectin type-III" evidence="11">
    <location>
        <begin position="557"/>
        <end position="642"/>
    </location>
</feature>
<evidence type="ECO:0000313" key="12">
    <source>
        <dbReference type="EMBL" id="MDG4946513.1"/>
    </source>
</evidence>
<dbReference type="Pfam" id="PF20009">
    <property type="entry name" value="GEVED"/>
    <property type="match status" value="2"/>
</dbReference>
<dbReference type="InterPro" id="IPR013783">
    <property type="entry name" value="Ig-like_fold"/>
</dbReference>
<evidence type="ECO:0000256" key="6">
    <source>
        <dbReference type="ARBA" id="ARBA00023277"/>
    </source>
</evidence>
<reference evidence="12" key="1">
    <citation type="submission" date="2022-07" db="EMBL/GenBank/DDBJ databases">
        <title>Description and genome-wide analysis of Profundicola chukchiensis gen. nov., sp. nov., marine bacteria isolated from bottom sediments of the Chukchi Sea.</title>
        <authorList>
            <person name="Romanenko L."/>
            <person name="Otstavnykh N."/>
            <person name="Kurilenko V."/>
            <person name="Eremeev V."/>
            <person name="Velansky P."/>
            <person name="Mikhailov V."/>
            <person name="Isaeva M."/>
        </authorList>
    </citation>
    <scope>NUCLEOTIDE SEQUENCE</scope>
    <source>
        <strain evidence="12">KMM 9713</strain>
    </source>
</reference>
<feature type="active site" description="Charge relay system" evidence="9">
    <location>
        <position position="164"/>
    </location>
</feature>
<dbReference type="GO" id="GO:0006508">
    <property type="term" value="P:proteolysis"/>
    <property type="evidence" value="ECO:0007669"/>
    <property type="project" value="UniProtKB-KW"/>
</dbReference>